<keyword evidence="8" id="KW-1185">Reference proteome</keyword>
<keyword evidence="1" id="KW-0805">Transcription regulation</keyword>
<keyword evidence="3" id="KW-0804">Transcription</keyword>
<dbReference type="Proteomes" id="UP000257712">
    <property type="component" value="Unassembled WGS sequence"/>
</dbReference>
<gene>
    <name evidence="6" type="ORF">SAMEA3538468_00298</name>
    <name evidence="5" type="ORF">SAMEA3538780_00862</name>
</gene>
<dbReference type="InterPro" id="IPR036388">
    <property type="entry name" value="WH-like_DNA-bd_sf"/>
</dbReference>
<dbReference type="GO" id="GO:0003677">
    <property type="term" value="F:DNA binding"/>
    <property type="evidence" value="ECO:0007669"/>
    <property type="project" value="UniProtKB-KW"/>
</dbReference>
<evidence type="ECO:0000313" key="6">
    <source>
        <dbReference type="EMBL" id="VVJ36024.1"/>
    </source>
</evidence>
<dbReference type="Gene3D" id="1.10.10.10">
    <property type="entry name" value="Winged helix-like DNA-binding domain superfamily/Winged helix DNA-binding domain"/>
    <property type="match status" value="1"/>
</dbReference>
<dbReference type="PROSITE" id="PS51118">
    <property type="entry name" value="HTH_HXLR"/>
    <property type="match status" value="1"/>
</dbReference>
<proteinExistence type="predicted"/>
<reference evidence="5 7" key="1">
    <citation type="submission" date="2018-08" db="EMBL/GenBank/DDBJ databases">
        <authorList>
            <consortium name="Pathogen Informatics"/>
        </authorList>
    </citation>
    <scope>NUCLEOTIDE SEQUENCE [LARGE SCALE GENOMIC DNA]</scope>
    <source>
        <strain evidence="6 8">EuSCAPE_IL010</strain>
        <strain evidence="5 7">EuSCAPE_IT371</strain>
    </source>
</reference>
<dbReference type="EMBL" id="UJYZ02000001">
    <property type="protein sequence ID" value="VVJ36024.1"/>
    <property type="molecule type" value="Genomic_DNA"/>
</dbReference>
<dbReference type="Pfam" id="PF01638">
    <property type="entry name" value="HxlR"/>
    <property type="match status" value="1"/>
</dbReference>
<feature type="domain" description="HTH hxlR-type" evidence="4">
    <location>
        <begin position="15"/>
        <end position="114"/>
    </location>
</feature>
<dbReference type="PANTHER" id="PTHR33204:SF18">
    <property type="entry name" value="TRANSCRIPTIONAL REGULATORY PROTEIN"/>
    <property type="match status" value="1"/>
</dbReference>
<dbReference type="Proteomes" id="UP000259400">
    <property type="component" value="Unassembled WGS sequence"/>
</dbReference>
<evidence type="ECO:0000313" key="8">
    <source>
        <dbReference type="Proteomes" id="UP000259400"/>
    </source>
</evidence>
<dbReference type="InterPro" id="IPR002577">
    <property type="entry name" value="HTH_HxlR"/>
</dbReference>
<dbReference type="AlphaFoldDB" id="A0A223UAD6"/>
<dbReference type="KEGG" id="kqv:B8P98_12170"/>
<accession>A0A223UAD6</accession>
<name>A0A223UAD6_9ENTR</name>
<dbReference type="PANTHER" id="PTHR33204">
    <property type="entry name" value="TRANSCRIPTIONAL REGULATOR, MARR FAMILY"/>
    <property type="match status" value="1"/>
</dbReference>
<dbReference type="InterPro" id="IPR036390">
    <property type="entry name" value="WH_DNA-bd_sf"/>
</dbReference>
<comment type="caution">
    <text evidence="5">The sequence shown here is derived from an EMBL/GenBank/DDBJ whole genome shotgun (WGS) entry which is preliminary data.</text>
</comment>
<accession>A0A6C2VFX1</accession>
<organism evidence="5 7">
    <name type="scientific">Klebsiella quasivariicola</name>
    <dbReference type="NCBI Taxonomy" id="2026240"/>
    <lineage>
        <taxon>Bacteria</taxon>
        <taxon>Pseudomonadati</taxon>
        <taxon>Pseudomonadota</taxon>
        <taxon>Gammaproteobacteria</taxon>
        <taxon>Enterobacterales</taxon>
        <taxon>Enterobacteriaceae</taxon>
        <taxon>Klebsiella/Raoultella group</taxon>
        <taxon>Klebsiella</taxon>
        <taxon>Klebsiella pneumoniae complex</taxon>
    </lineage>
</organism>
<protein>
    <submittedName>
        <fullName evidence="6">HxlR-like helix-turn-helix</fullName>
    </submittedName>
    <submittedName>
        <fullName evidence="5">Transcriptional regulator</fullName>
    </submittedName>
</protein>
<dbReference type="SUPFAM" id="SSF46785">
    <property type="entry name" value="Winged helix' DNA-binding domain"/>
    <property type="match status" value="1"/>
</dbReference>
<keyword evidence="2" id="KW-0238">DNA-binding</keyword>
<evidence type="ECO:0000256" key="3">
    <source>
        <dbReference type="ARBA" id="ARBA00023163"/>
    </source>
</evidence>
<evidence type="ECO:0000256" key="1">
    <source>
        <dbReference type="ARBA" id="ARBA00023015"/>
    </source>
</evidence>
<evidence type="ECO:0000313" key="5">
    <source>
        <dbReference type="EMBL" id="SXD89829.1"/>
    </source>
</evidence>
<sequence length="156" mass="17187">MSKNKSLPYLDPELCGLAEGAKILGDRWVLLILREAFYGVTRFETMLAHTHITRQTLTTRLKTMTETGLLSKVPYREAGSRERYEYVLTDKSRSLALVLFALMEWGHQQVLHSAPHIALVDTASGETVHPGFVTASGAVANPAALQIVKADNHAEG</sequence>
<evidence type="ECO:0000259" key="4">
    <source>
        <dbReference type="PROSITE" id="PS51118"/>
    </source>
</evidence>
<evidence type="ECO:0000256" key="2">
    <source>
        <dbReference type="ARBA" id="ARBA00023125"/>
    </source>
</evidence>
<dbReference type="RefSeq" id="WP_080896737.1">
    <property type="nucleotide sequence ID" value="NZ_CAAHGB010000003.1"/>
</dbReference>
<evidence type="ECO:0000313" key="7">
    <source>
        <dbReference type="Proteomes" id="UP000257712"/>
    </source>
</evidence>
<dbReference type="EMBL" id="UJZG01000002">
    <property type="protein sequence ID" value="SXD89829.1"/>
    <property type="molecule type" value="Genomic_DNA"/>
</dbReference>
<dbReference type="GeneID" id="69755839"/>